<evidence type="ECO:0000313" key="1">
    <source>
        <dbReference type="EMBL" id="PWK36221.1"/>
    </source>
</evidence>
<keyword evidence="2" id="KW-1185">Reference proteome</keyword>
<sequence>MSSLQQATAFAGDQRLASGSYLEVALAIRDAVASGSDATVLAFDDATGRQIDFDLRGTDADIAARLAAPEAANATNAGGERKRAGRPSLGVAAREVTLLPRHWEWLGDQPGGASATLRRLVDAASTSPEADMRRAQQTADRFMSVMLGNQPGYEEASRALYAADRERFMTLSRKWPKDLREHARKLAAGAFAG</sequence>
<dbReference type="Pfam" id="PF09998">
    <property type="entry name" value="DUF2239"/>
    <property type="match status" value="1"/>
</dbReference>
<protein>
    <recommendedName>
        <fullName evidence="3">DUF2239 family protein</fullName>
    </recommendedName>
</protein>
<dbReference type="OrthoDB" id="282960at2"/>
<dbReference type="RefSeq" id="WP_109580076.1">
    <property type="nucleotide sequence ID" value="NZ_JACBYU010000002.1"/>
</dbReference>
<dbReference type="InterPro" id="IPR018715">
    <property type="entry name" value="DUF2239"/>
</dbReference>
<reference evidence="1 2" key="1">
    <citation type="submission" date="2018-05" db="EMBL/GenBank/DDBJ databases">
        <title>Genomic Encyclopedia of Type Strains, Phase IV (KMG-V): Genome sequencing to study the core and pangenomes of soil and plant-associated prokaryotes.</title>
        <authorList>
            <person name="Whitman W."/>
        </authorList>
    </citation>
    <scope>NUCLEOTIDE SEQUENCE [LARGE SCALE GENOMIC DNA]</scope>
    <source>
        <strain evidence="1 2">SLV-132</strain>
    </source>
</reference>
<evidence type="ECO:0000313" key="2">
    <source>
        <dbReference type="Proteomes" id="UP000245754"/>
    </source>
</evidence>
<gene>
    <name evidence="1" type="ORF">C7419_10175</name>
</gene>
<dbReference type="AlphaFoldDB" id="A0A316EV65"/>
<name>A0A316EV65_9BURK</name>
<evidence type="ECO:0008006" key="3">
    <source>
        <dbReference type="Google" id="ProtNLM"/>
    </source>
</evidence>
<organism evidence="1 2">
    <name type="scientific">Cupriavidus plantarum</name>
    <dbReference type="NCBI Taxonomy" id="942865"/>
    <lineage>
        <taxon>Bacteria</taxon>
        <taxon>Pseudomonadati</taxon>
        <taxon>Pseudomonadota</taxon>
        <taxon>Betaproteobacteria</taxon>
        <taxon>Burkholderiales</taxon>
        <taxon>Burkholderiaceae</taxon>
        <taxon>Cupriavidus</taxon>
    </lineage>
</organism>
<dbReference type="EMBL" id="QGGT01000001">
    <property type="protein sequence ID" value="PWK36221.1"/>
    <property type="molecule type" value="Genomic_DNA"/>
</dbReference>
<accession>A0A316EV65</accession>
<comment type="caution">
    <text evidence="1">The sequence shown here is derived from an EMBL/GenBank/DDBJ whole genome shotgun (WGS) entry which is preliminary data.</text>
</comment>
<proteinExistence type="predicted"/>
<dbReference type="Proteomes" id="UP000245754">
    <property type="component" value="Unassembled WGS sequence"/>
</dbReference>